<accession>A0A087T9I8</accession>
<feature type="non-terminal residue" evidence="1">
    <location>
        <position position="60"/>
    </location>
</feature>
<proteinExistence type="predicted"/>
<protein>
    <submittedName>
        <fullName evidence="1">Uncharacterized protein</fullName>
    </submittedName>
</protein>
<gene>
    <name evidence="1" type="ORF">X975_09958</name>
</gene>
<dbReference type="EMBL" id="KK114149">
    <property type="protein sequence ID" value="KFM61777.1"/>
    <property type="molecule type" value="Genomic_DNA"/>
</dbReference>
<evidence type="ECO:0000313" key="1">
    <source>
        <dbReference type="EMBL" id="KFM61777.1"/>
    </source>
</evidence>
<evidence type="ECO:0000313" key="2">
    <source>
        <dbReference type="Proteomes" id="UP000054359"/>
    </source>
</evidence>
<name>A0A087T9I8_STEMI</name>
<keyword evidence="2" id="KW-1185">Reference proteome</keyword>
<sequence length="60" mass="7196">MCIYSYPLKTSAGILSKQLRRERRALTFQMRKFETQNENLMVVNKWRRAILYLIRGISCV</sequence>
<reference evidence="1 2" key="1">
    <citation type="submission" date="2013-11" db="EMBL/GenBank/DDBJ databases">
        <title>Genome sequencing of Stegodyphus mimosarum.</title>
        <authorList>
            <person name="Bechsgaard J."/>
        </authorList>
    </citation>
    <scope>NUCLEOTIDE SEQUENCE [LARGE SCALE GENOMIC DNA]</scope>
</reference>
<dbReference type="Proteomes" id="UP000054359">
    <property type="component" value="Unassembled WGS sequence"/>
</dbReference>
<dbReference type="AlphaFoldDB" id="A0A087T9I8"/>
<dbReference type="OrthoDB" id="3853857at2759"/>
<organism evidence="1 2">
    <name type="scientific">Stegodyphus mimosarum</name>
    <name type="common">African social velvet spider</name>
    <dbReference type="NCBI Taxonomy" id="407821"/>
    <lineage>
        <taxon>Eukaryota</taxon>
        <taxon>Metazoa</taxon>
        <taxon>Ecdysozoa</taxon>
        <taxon>Arthropoda</taxon>
        <taxon>Chelicerata</taxon>
        <taxon>Arachnida</taxon>
        <taxon>Araneae</taxon>
        <taxon>Araneomorphae</taxon>
        <taxon>Entelegynae</taxon>
        <taxon>Eresoidea</taxon>
        <taxon>Eresidae</taxon>
        <taxon>Stegodyphus</taxon>
    </lineage>
</organism>